<feature type="compositionally biased region" description="Low complexity" evidence="1">
    <location>
        <begin position="77"/>
        <end position="88"/>
    </location>
</feature>
<gene>
    <name evidence="2" type="ORF">DIC66_06460</name>
</gene>
<name>A0A3E1RE55_9BURK</name>
<dbReference type="EMBL" id="QFZK01000003">
    <property type="protein sequence ID" value="RFO97511.1"/>
    <property type="molecule type" value="Genomic_DNA"/>
</dbReference>
<evidence type="ECO:0000313" key="3">
    <source>
        <dbReference type="Proteomes" id="UP000260665"/>
    </source>
</evidence>
<dbReference type="InterPro" id="IPR018715">
    <property type="entry name" value="DUF2239"/>
</dbReference>
<comment type="caution">
    <text evidence="2">The sequence shown here is derived from an EMBL/GenBank/DDBJ whole genome shotgun (WGS) entry which is preliminary data.</text>
</comment>
<keyword evidence="3" id="KW-1185">Reference proteome</keyword>
<proteinExistence type="predicted"/>
<dbReference type="AlphaFoldDB" id="A0A3E1RE55"/>
<dbReference type="Proteomes" id="UP000260665">
    <property type="component" value="Unassembled WGS sequence"/>
</dbReference>
<reference evidence="2 3" key="1">
    <citation type="submission" date="2018-05" db="EMBL/GenBank/DDBJ databases">
        <title>Rhodoferax soyangensis sp.nov., isolated from an oligotrophic freshwater lake.</title>
        <authorList>
            <person name="Park M."/>
        </authorList>
    </citation>
    <scope>NUCLEOTIDE SEQUENCE [LARGE SCALE GENOMIC DNA]</scope>
    <source>
        <strain evidence="2 3">IMCC26218</strain>
    </source>
</reference>
<sequence>MTDTATPSYTSFNGHKRIASGSLAVNALAVKHALESDGPTPLLTFCDQTGQVVDIDMRGSDAEMLARLPPEGPQLQESGSASVSSGESGEPRGRGRPKLGVVAREVTLLPRHWDWLTAQPGGASVTLRKLVDEARRANVDRARQRQANECAYHFMSTMAGDMAGFEEASRALFANDAEKFRQQTEAWPADVRDYVRYLAYPLSLPDVSSLAR</sequence>
<protein>
    <submittedName>
        <fullName evidence="2">DUF2239 domain-containing protein</fullName>
    </submittedName>
</protein>
<dbReference type="OrthoDB" id="282960at2"/>
<dbReference type="RefSeq" id="WP_117175254.1">
    <property type="nucleotide sequence ID" value="NZ_QFZK01000003.1"/>
</dbReference>
<organism evidence="2 3">
    <name type="scientific">Rhodoferax lacus</name>
    <dbReference type="NCBI Taxonomy" id="2184758"/>
    <lineage>
        <taxon>Bacteria</taxon>
        <taxon>Pseudomonadati</taxon>
        <taxon>Pseudomonadota</taxon>
        <taxon>Betaproteobacteria</taxon>
        <taxon>Burkholderiales</taxon>
        <taxon>Comamonadaceae</taxon>
        <taxon>Rhodoferax</taxon>
    </lineage>
</organism>
<evidence type="ECO:0000256" key="1">
    <source>
        <dbReference type="SAM" id="MobiDB-lite"/>
    </source>
</evidence>
<evidence type="ECO:0000313" key="2">
    <source>
        <dbReference type="EMBL" id="RFO97511.1"/>
    </source>
</evidence>
<dbReference type="Pfam" id="PF09998">
    <property type="entry name" value="DUF2239"/>
    <property type="match status" value="1"/>
</dbReference>
<accession>A0A3E1RE55</accession>
<feature type="region of interest" description="Disordered" evidence="1">
    <location>
        <begin position="70"/>
        <end position="99"/>
    </location>
</feature>